<sequence>MAYLRKERKPVVFSHFLQEIAQVKVRISVPGPLRFGAFKTPSFSLLFYEVGGWFSTPLEFAFLRLSGTPLPQTSSPRCNLCPPTLRRSKHPQFKESQPQKGLTIAAIRNLEPAGNGLLMILAGYPVGRARILSPHYRESDLQ</sequence>
<gene>
    <name evidence="1" type="ORF">CDAR_56181</name>
</gene>
<proteinExistence type="predicted"/>
<dbReference type="EMBL" id="BPLQ01006518">
    <property type="protein sequence ID" value="GIY23187.1"/>
    <property type="molecule type" value="Genomic_DNA"/>
</dbReference>
<comment type="caution">
    <text evidence="1">The sequence shown here is derived from an EMBL/GenBank/DDBJ whole genome shotgun (WGS) entry which is preliminary data.</text>
</comment>
<evidence type="ECO:0000313" key="2">
    <source>
        <dbReference type="Proteomes" id="UP001054837"/>
    </source>
</evidence>
<dbReference type="AlphaFoldDB" id="A0AAV4RSW0"/>
<dbReference type="Proteomes" id="UP001054837">
    <property type="component" value="Unassembled WGS sequence"/>
</dbReference>
<organism evidence="1 2">
    <name type="scientific">Caerostris darwini</name>
    <dbReference type="NCBI Taxonomy" id="1538125"/>
    <lineage>
        <taxon>Eukaryota</taxon>
        <taxon>Metazoa</taxon>
        <taxon>Ecdysozoa</taxon>
        <taxon>Arthropoda</taxon>
        <taxon>Chelicerata</taxon>
        <taxon>Arachnida</taxon>
        <taxon>Araneae</taxon>
        <taxon>Araneomorphae</taxon>
        <taxon>Entelegynae</taxon>
        <taxon>Araneoidea</taxon>
        <taxon>Araneidae</taxon>
        <taxon>Caerostris</taxon>
    </lineage>
</organism>
<name>A0AAV4RSW0_9ARAC</name>
<evidence type="ECO:0000313" key="1">
    <source>
        <dbReference type="EMBL" id="GIY23187.1"/>
    </source>
</evidence>
<accession>A0AAV4RSW0</accession>
<keyword evidence="2" id="KW-1185">Reference proteome</keyword>
<protein>
    <submittedName>
        <fullName evidence="1">Uncharacterized protein</fullName>
    </submittedName>
</protein>
<reference evidence="1 2" key="1">
    <citation type="submission" date="2021-06" db="EMBL/GenBank/DDBJ databases">
        <title>Caerostris darwini draft genome.</title>
        <authorList>
            <person name="Kono N."/>
            <person name="Arakawa K."/>
        </authorList>
    </citation>
    <scope>NUCLEOTIDE SEQUENCE [LARGE SCALE GENOMIC DNA]</scope>
</reference>